<evidence type="ECO:0000313" key="5">
    <source>
        <dbReference type="EMBL" id="GHA52372.1"/>
    </source>
</evidence>
<keyword evidence="6" id="KW-1185">Reference proteome</keyword>
<dbReference type="Proteomes" id="UP000653644">
    <property type="component" value="Unassembled WGS sequence"/>
</dbReference>
<proteinExistence type="inferred from homology"/>
<feature type="region of interest" description="Disordered" evidence="3">
    <location>
        <begin position="209"/>
        <end position="231"/>
    </location>
</feature>
<dbReference type="EMBL" id="BMVN01000031">
    <property type="protein sequence ID" value="GHA52372.1"/>
    <property type="molecule type" value="Genomic_DNA"/>
</dbReference>
<accession>A0ABQ3D1L9</accession>
<protein>
    <recommendedName>
        <fullName evidence="4">Nitroreductase domain-containing protein</fullName>
    </recommendedName>
</protein>
<feature type="domain" description="Nitroreductase" evidence="4">
    <location>
        <begin position="61"/>
        <end position="204"/>
    </location>
</feature>
<evidence type="ECO:0000256" key="3">
    <source>
        <dbReference type="SAM" id="MobiDB-lite"/>
    </source>
</evidence>
<dbReference type="SUPFAM" id="SSF55469">
    <property type="entry name" value="FMN-dependent nitroreductase-like"/>
    <property type="match status" value="1"/>
</dbReference>
<dbReference type="PANTHER" id="PTHR43673:SF10">
    <property type="entry name" value="NADH DEHYDROGENASE_NAD(P)H NITROREDUCTASE XCC3605-RELATED"/>
    <property type="match status" value="1"/>
</dbReference>
<gene>
    <name evidence="5" type="ORF">GCM10010345_66270</name>
</gene>
<evidence type="ECO:0000256" key="2">
    <source>
        <dbReference type="ARBA" id="ARBA00023002"/>
    </source>
</evidence>
<evidence type="ECO:0000259" key="4">
    <source>
        <dbReference type="Pfam" id="PF00881"/>
    </source>
</evidence>
<sequence>MISGHDERVTPSAPLVVGPAARPAWAVPALAAAGIRTSRRRLQRNMPHPQEPPSGIHPLLAGRFSPYRFDPSAVVDDHALGLLLEAARWAPSAGNSQPWGFFVGRPGEPEHDRLLPHLAPSSARWATDAGLLVVTLTRRHVDDTGLLYSEFADHDLGQAVAHMTVQAQAMGLAAHQFRAFDLEGLTKELDPNPGWAIVSMVAIGEAAGGPPLGRERRGVADLRSAPWSPAE</sequence>
<evidence type="ECO:0000256" key="1">
    <source>
        <dbReference type="ARBA" id="ARBA00007118"/>
    </source>
</evidence>
<dbReference type="InterPro" id="IPR000415">
    <property type="entry name" value="Nitroreductase-like"/>
</dbReference>
<dbReference type="InterPro" id="IPR029479">
    <property type="entry name" value="Nitroreductase"/>
</dbReference>
<dbReference type="PANTHER" id="PTHR43673">
    <property type="entry name" value="NAD(P)H NITROREDUCTASE YDGI-RELATED"/>
    <property type="match status" value="1"/>
</dbReference>
<dbReference type="Gene3D" id="3.40.109.10">
    <property type="entry name" value="NADH Oxidase"/>
    <property type="match status" value="1"/>
</dbReference>
<reference evidence="6" key="1">
    <citation type="journal article" date="2019" name="Int. J. Syst. Evol. Microbiol.">
        <title>The Global Catalogue of Microorganisms (GCM) 10K type strain sequencing project: providing services to taxonomists for standard genome sequencing and annotation.</title>
        <authorList>
            <consortium name="The Broad Institute Genomics Platform"/>
            <consortium name="The Broad Institute Genome Sequencing Center for Infectious Disease"/>
            <person name="Wu L."/>
            <person name="Ma J."/>
        </authorList>
    </citation>
    <scope>NUCLEOTIDE SEQUENCE [LARGE SCALE GENOMIC DNA]</scope>
    <source>
        <strain evidence="6">JCM 4733</strain>
    </source>
</reference>
<name>A0ABQ3D1L9_9ACTN</name>
<comment type="caution">
    <text evidence="5">The sequence shown here is derived from an EMBL/GenBank/DDBJ whole genome shotgun (WGS) entry which is preliminary data.</text>
</comment>
<evidence type="ECO:0000313" key="6">
    <source>
        <dbReference type="Proteomes" id="UP000653644"/>
    </source>
</evidence>
<dbReference type="Pfam" id="PF00881">
    <property type="entry name" value="Nitroreductase"/>
    <property type="match status" value="1"/>
</dbReference>
<organism evidence="5 6">
    <name type="scientific">Streptomyces canarius</name>
    <dbReference type="NCBI Taxonomy" id="285453"/>
    <lineage>
        <taxon>Bacteria</taxon>
        <taxon>Bacillati</taxon>
        <taxon>Actinomycetota</taxon>
        <taxon>Actinomycetes</taxon>
        <taxon>Kitasatosporales</taxon>
        <taxon>Streptomycetaceae</taxon>
        <taxon>Streptomyces</taxon>
    </lineage>
</organism>
<comment type="similarity">
    <text evidence="1">Belongs to the nitroreductase family.</text>
</comment>
<keyword evidence="2" id="KW-0560">Oxidoreductase</keyword>